<dbReference type="PRINTS" id="PR00020">
    <property type="entry name" value="MAMDOMAIN"/>
</dbReference>
<feature type="domain" description="MAM" evidence="4">
    <location>
        <begin position="1095"/>
        <end position="1228"/>
    </location>
</feature>
<gene>
    <name evidence="6" type="primary">LOC110983133</name>
</gene>
<dbReference type="KEGG" id="aplc:110983133"/>
<dbReference type="SMART" id="SM00137">
    <property type="entry name" value="MAM"/>
    <property type="match status" value="7"/>
</dbReference>
<feature type="domain" description="MAM" evidence="4">
    <location>
        <begin position="880"/>
        <end position="1043"/>
    </location>
</feature>
<organism evidence="5 6">
    <name type="scientific">Acanthaster planci</name>
    <name type="common">Crown-of-thorns starfish</name>
    <dbReference type="NCBI Taxonomy" id="133434"/>
    <lineage>
        <taxon>Eukaryota</taxon>
        <taxon>Metazoa</taxon>
        <taxon>Echinodermata</taxon>
        <taxon>Eleutherozoa</taxon>
        <taxon>Asterozoa</taxon>
        <taxon>Asteroidea</taxon>
        <taxon>Valvatacea</taxon>
        <taxon>Valvatida</taxon>
        <taxon>Acanthasteridae</taxon>
        <taxon>Acanthaster</taxon>
    </lineage>
</organism>
<dbReference type="RefSeq" id="XP_022097819.1">
    <property type="nucleotide sequence ID" value="XM_022242127.1"/>
</dbReference>
<feature type="domain" description="MAM" evidence="4">
    <location>
        <begin position="1047"/>
        <end position="1095"/>
    </location>
</feature>
<dbReference type="GO" id="GO:0016020">
    <property type="term" value="C:membrane"/>
    <property type="evidence" value="ECO:0007669"/>
    <property type="project" value="InterPro"/>
</dbReference>
<evidence type="ECO:0000256" key="1">
    <source>
        <dbReference type="ARBA" id="ARBA00022737"/>
    </source>
</evidence>
<feature type="signal peptide" evidence="3">
    <location>
        <begin position="1"/>
        <end position="26"/>
    </location>
</feature>
<evidence type="ECO:0000256" key="3">
    <source>
        <dbReference type="SAM" id="SignalP"/>
    </source>
</evidence>
<keyword evidence="3" id="KW-0732">Signal</keyword>
<dbReference type="FunFam" id="2.60.120.200:FF:000182">
    <property type="entry name" value="MAM and LDL-receptor class A domain-containing protein 1"/>
    <property type="match status" value="1"/>
</dbReference>
<dbReference type="OrthoDB" id="412155at2759"/>
<dbReference type="SUPFAM" id="SSF49899">
    <property type="entry name" value="Concanavalin A-like lectins/glucanases"/>
    <property type="match status" value="8"/>
</dbReference>
<protein>
    <submittedName>
        <fullName evidence="6">MAM and LDL-receptor class A domain-containing protein 1-like</fullName>
    </submittedName>
</protein>
<feature type="domain" description="MAM" evidence="4">
    <location>
        <begin position="43"/>
        <end position="205"/>
    </location>
</feature>
<dbReference type="Pfam" id="PF00629">
    <property type="entry name" value="MAM"/>
    <property type="match status" value="7"/>
</dbReference>
<dbReference type="GeneID" id="110983133"/>
<name>A0A8B7YWX0_ACAPL</name>
<feature type="domain" description="MAM" evidence="4">
    <location>
        <begin position="371"/>
        <end position="542"/>
    </location>
</feature>
<dbReference type="PROSITE" id="PS00740">
    <property type="entry name" value="MAM_1"/>
    <property type="match status" value="1"/>
</dbReference>
<proteinExistence type="predicted"/>
<reference evidence="6" key="1">
    <citation type="submission" date="2025-08" db="UniProtKB">
        <authorList>
            <consortium name="RefSeq"/>
        </authorList>
    </citation>
    <scope>IDENTIFICATION</scope>
</reference>
<feature type="chain" id="PRO_5034819907" evidence="3">
    <location>
        <begin position="27"/>
        <end position="1240"/>
    </location>
</feature>
<keyword evidence="2" id="KW-1015">Disulfide bond</keyword>
<dbReference type="PROSITE" id="PS50060">
    <property type="entry name" value="MAM_2"/>
    <property type="match status" value="8"/>
</dbReference>
<dbReference type="PANTHER" id="PTHR23282">
    <property type="entry name" value="APICAL ENDOSOMAL GLYCOPROTEIN PRECURSOR"/>
    <property type="match status" value="1"/>
</dbReference>
<accession>A0A8B7YWX0</accession>
<dbReference type="AlphaFoldDB" id="A0A8B7YWX0"/>
<dbReference type="InterPro" id="IPR000998">
    <property type="entry name" value="MAM_dom"/>
</dbReference>
<keyword evidence="5" id="KW-1185">Reference proteome</keyword>
<sequence>MGQSWLSAAWFATLLMCTWCVQEGLADVTAAPASVTTPQPTNWNCNFEQGICTYSQATDDDFDWTRDYGGTPSQSTGPSFDHTKGDASGFYMYIETSSPRVQGEKARFQSDIIPAVTSSRMCVTFWYHMYGDYVQDLKVYLKTGSGLGTAVWSRSGTRIDQWYRGDFSTTPTADFQVVFEGIVGSSFQADIAIDDIVVTTGECPLRDFCEFQDSHLCGFLQDTMDDFDWVQNNGGTPTANTGPALDVSYGTAYGKYMYMEATGQSAGSVARLMTPLVTPSPGISRYCWFFSYHMYGNQMGTLNVILNTTTNQQTMWTRSGNLGNFWSLGYAKVTSTLPYRLVFEGIVGSGDRSDIAIDDVGFNLGSCPYQENCDFESGMCLWTNQVTGDDFDWLRLSGSTTSSYTGPAVDHTTLGQNGYYMYTETSSPRVRGDRAIFKSPEIIPSANDPPICFTFWYHMYGLDIGQMTVSVVTEPGTANEATVTNWLMDGQQSTDEYNWLNGQFDVSETVPFQIVFEGVVGASYQGDIAIDDIELVDGNCGTIPRTADPFLYVNNCTCDFEALFCSWTQDANDVFDWTLTTSSTPSQGTGPTGDHTGGGHYAFIETSSPRVQGQVSRLISSDLFATAPRSACLEFWYHMFGGGMGTLTFYTSTGSGRVPFWSLSGSQANAWKVARITVSSPVQYNIVIEGVVGSNYQSDVAIDDILYTLGACPPIRTCTFETDNCDWMQESSADDFDWTRVQAGAASHSSGQLVDKTTGTSNGYVMYLNPSLGQNLDRAIMYSGYYQPSLIGECLKFWYHMHGSAVGTLRVYTYVNGVLGPVLFEKSGDQDDVWRYATVTLMNSTYEFRAAIEGTLGTSQTADLVLDDVDISVGPCDPPGFCDFESGTCGWVNEATLDDFDFVWTRGADASSLAPPNDHTLASDLGYYMLIETAAIPTGRKAWLFSEHFSPASAGANCFTFWLYIYGSGVGNMTVYVKDTASGSMMPLHTESGNRGSLWHEISVTIINNAEFQVYLEGVEGLNASTAIMAVDDTRLVDGGCMIPGQYDCDFEIDSCSYTDATDDDFDWTRSSFSTPSLDTGPSFDHTTGTVPGQYDCDFEIDSCSYTDATDDDFDWTRSSFSTPSLDTGPSFDHTTGTGAGFYVFIETSSPRVVGEKARLESATVPPTLENCLDFWYHMWGDDVDTLKIYARADGAGLGSPIWIRTGTRDDQWYQGRVALAMATPYKVKKLSTCLFPTVL</sequence>
<dbReference type="Gene3D" id="2.60.120.200">
    <property type="match status" value="8"/>
</dbReference>
<feature type="domain" description="MAM" evidence="4">
    <location>
        <begin position="716"/>
        <end position="878"/>
    </location>
</feature>
<dbReference type="CDD" id="cd06263">
    <property type="entry name" value="MAM"/>
    <property type="match status" value="7"/>
</dbReference>
<evidence type="ECO:0000259" key="4">
    <source>
        <dbReference type="PROSITE" id="PS50060"/>
    </source>
</evidence>
<dbReference type="OMA" id="NCETTYE"/>
<evidence type="ECO:0000256" key="2">
    <source>
        <dbReference type="ARBA" id="ARBA00023157"/>
    </source>
</evidence>
<dbReference type="PANTHER" id="PTHR23282:SF101">
    <property type="entry name" value="MAM DOMAIN-CONTAINING PROTEIN"/>
    <property type="match status" value="1"/>
</dbReference>
<dbReference type="InterPro" id="IPR013320">
    <property type="entry name" value="ConA-like_dom_sf"/>
</dbReference>
<dbReference type="Proteomes" id="UP000694845">
    <property type="component" value="Unplaced"/>
</dbReference>
<keyword evidence="1" id="KW-0677">Repeat</keyword>
<dbReference type="InterPro" id="IPR051560">
    <property type="entry name" value="MAM_domain-containing"/>
</dbReference>
<feature type="domain" description="MAM" evidence="4">
    <location>
        <begin position="207"/>
        <end position="369"/>
    </location>
</feature>
<evidence type="ECO:0000313" key="5">
    <source>
        <dbReference type="Proteomes" id="UP000694845"/>
    </source>
</evidence>
<feature type="domain" description="MAM" evidence="4">
    <location>
        <begin position="556"/>
        <end position="714"/>
    </location>
</feature>
<evidence type="ECO:0000313" key="6">
    <source>
        <dbReference type="RefSeq" id="XP_022097819.1"/>
    </source>
</evidence>